<gene>
    <name evidence="3" type="ORF">K8F61_01985</name>
</gene>
<protein>
    <submittedName>
        <fullName evidence="3">GNAT family N-acetyltransferase</fullName>
    </submittedName>
</protein>
<evidence type="ECO:0000256" key="1">
    <source>
        <dbReference type="SAM" id="MobiDB-lite"/>
    </source>
</evidence>
<dbReference type="InterPro" id="IPR000182">
    <property type="entry name" value="GNAT_dom"/>
</dbReference>
<feature type="region of interest" description="Disordered" evidence="1">
    <location>
        <begin position="1"/>
        <end position="35"/>
    </location>
</feature>
<dbReference type="Pfam" id="PF13302">
    <property type="entry name" value="Acetyltransf_3"/>
    <property type="match status" value="1"/>
</dbReference>
<dbReference type="PANTHER" id="PTHR43441">
    <property type="entry name" value="RIBOSOMAL-PROTEIN-SERINE ACETYLTRANSFERASE"/>
    <property type="match status" value="1"/>
</dbReference>
<evidence type="ECO:0000259" key="2">
    <source>
        <dbReference type="PROSITE" id="PS51186"/>
    </source>
</evidence>
<feature type="compositionally biased region" description="Basic and acidic residues" evidence="1">
    <location>
        <begin position="24"/>
        <end position="35"/>
    </location>
</feature>
<dbReference type="CDD" id="cd04301">
    <property type="entry name" value="NAT_SF"/>
    <property type="match status" value="1"/>
</dbReference>
<sequence>MGWDLGRDAAGRSVRSGGSGICDADQRAGTHTGDVEPVRRIEVPEIVGATVTLRRFALTDVDAVLDASTDPMIPLVTTVPAVADRALAAAFIARQHDRAAAGAGYSFAIDAESGCVGQIGLWLRDIDRGRATIGYWIRPGARRRGYASAALATLVDWAFTKQEIPRLQLYVEPNNVGSCRTAERAGFEREGLLRSWELVGEERRDMYSYGLTRARWSSATRGPVS</sequence>
<name>A0ABY3RVQ7_9MICO</name>
<dbReference type="EMBL" id="CP082781">
    <property type="protein sequence ID" value="UGS27008.1"/>
    <property type="molecule type" value="Genomic_DNA"/>
</dbReference>
<reference evidence="3 4" key="1">
    <citation type="submission" date="2023-01" db="EMBL/GenBank/DDBJ databases">
        <title>Characterization of estradiol degrading bacteria Microbacterium sp. MZT7 and reveal degrading genes through genome analysis.</title>
        <authorList>
            <person name="Hao P."/>
            <person name="Gao Y."/>
        </authorList>
    </citation>
    <scope>NUCLEOTIDE SEQUENCE [LARGE SCALE GENOMIC DNA]</scope>
    <source>
        <strain evidence="3 4">MZT7</strain>
    </source>
</reference>
<dbReference type="PANTHER" id="PTHR43441:SF10">
    <property type="entry name" value="ACETYLTRANSFERASE"/>
    <property type="match status" value="1"/>
</dbReference>
<dbReference type="PROSITE" id="PS51186">
    <property type="entry name" value="GNAT"/>
    <property type="match status" value="1"/>
</dbReference>
<dbReference type="Proteomes" id="UP001199642">
    <property type="component" value="Chromosome"/>
</dbReference>
<feature type="domain" description="N-acetyltransferase" evidence="2">
    <location>
        <begin position="51"/>
        <end position="214"/>
    </location>
</feature>
<evidence type="ECO:0000313" key="4">
    <source>
        <dbReference type="Proteomes" id="UP001199642"/>
    </source>
</evidence>
<organism evidence="3 4">
    <name type="scientific">Microbacterium resistens</name>
    <dbReference type="NCBI Taxonomy" id="156977"/>
    <lineage>
        <taxon>Bacteria</taxon>
        <taxon>Bacillati</taxon>
        <taxon>Actinomycetota</taxon>
        <taxon>Actinomycetes</taxon>
        <taxon>Micrococcales</taxon>
        <taxon>Microbacteriaceae</taxon>
        <taxon>Microbacterium</taxon>
    </lineage>
</organism>
<accession>A0ABY3RVQ7</accession>
<dbReference type="Gene3D" id="3.40.630.30">
    <property type="match status" value="1"/>
</dbReference>
<dbReference type="SUPFAM" id="SSF55729">
    <property type="entry name" value="Acyl-CoA N-acyltransferases (Nat)"/>
    <property type="match status" value="1"/>
</dbReference>
<dbReference type="InterPro" id="IPR051908">
    <property type="entry name" value="Ribosomal_N-acetyltransferase"/>
</dbReference>
<proteinExistence type="predicted"/>
<keyword evidence="4" id="KW-1185">Reference proteome</keyword>
<evidence type="ECO:0000313" key="3">
    <source>
        <dbReference type="EMBL" id="UGS27008.1"/>
    </source>
</evidence>
<feature type="compositionally biased region" description="Basic and acidic residues" evidence="1">
    <location>
        <begin position="1"/>
        <end position="10"/>
    </location>
</feature>
<dbReference type="InterPro" id="IPR016181">
    <property type="entry name" value="Acyl_CoA_acyltransferase"/>
</dbReference>